<feature type="region of interest" description="Disordered" evidence="1">
    <location>
        <begin position="105"/>
        <end position="134"/>
    </location>
</feature>
<evidence type="ECO:0000256" key="1">
    <source>
        <dbReference type="SAM" id="MobiDB-lite"/>
    </source>
</evidence>
<dbReference type="HOGENOM" id="CLU_1181974_0_0_1"/>
<accession>F0WGR6</accession>
<feature type="compositionally biased region" description="Low complexity" evidence="1">
    <location>
        <begin position="108"/>
        <end position="118"/>
    </location>
</feature>
<name>F0WGR6_9STRA</name>
<evidence type="ECO:0000313" key="2">
    <source>
        <dbReference type="EMBL" id="CCA20430.1"/>
    </source>
</evidence>
<reference evidence="2" key="2">
    <citation type="submission" date="2011-02" db="EMBL/GenBank/DDBJ databases">
        <authorList>
            <person name="MacLean D."/>
        </authorList>
    </citation>
    <scope>NUCLEOTIDE SEQUENCE</scope>
</reference>
<proteinExistence type="predicted"/>
<protein>
    <submittedName>
        <fullName evidence="2">AlNc14C94G5793 protein</fullName>
    </submittedName>
</protein>
<feature type="compositionally biased region" description="Basic and acidic residues" evidence="1">
    <location>
        <begin position="119"/>
        <end position="130"/>
    </location>
</feature>
<dbReference type="EMBL" id="FR824139">
    <property type="protein sequence ID" value="CCA20430.1"/>
    <property type="molecule type" value="Genomic_DNA"/>
</dbReference>
<reference evidence="2" key="1">
    <citation type="journal article" date="2011" name="PLoS Biol.">
        <title>Gene gain and loss during evolution of obligate parasitism in the white rust pathogen of Arabidopsis thaliana.</title>
        <authorList>
            <person name="Kemen E."/>
            <person name="Gardiner A."/>
            <person name="Schultz-Larsen T."/>
            <person name="Kemen A.C."/>
            <person name="Balmuth A.L."/>
            <person name="Robert-Seilaniantz A."/>
            <person name="Bailey K."/>
            <person name="Holub E."/>
            <person name="Studholme D.J."/>
            <person name="Maclean D."/>
            <person name="Jones J.D."/>
        </authorList>
    </citation>
    <scope>NUCLEOTIDE SEQUENCE</scope>
</reference>
<gene>
    <name evidence="2" type="primary">AlNc14C94G5793</name>
    <name evidence="2" type="ORF">ALNC14_065730</name>
</gene>
<dbReference type="AlphaFoldDB" id="F0WGR6"/>
<sequence length="235" mass="26019">MTLPLTSSSLCTEPIPQRHPSVTYKLVRIRDPNLARSVGVNKDRATPNERRMTLNELSFASGFKRPAHKQSPHFRSSELSSSCADRMQARISWRSSMDCKESAETCGSSRDTIASSDSSVRRDDSERDDGGSSLLAHGEMMNQQLESLESVVSEIGACLRVEECRIASLKDDIVKELSALKATVTELRSQGATILLCHISNPISENLQPFRKAIIHAQIVSIKIDRLINRAVKVL</sequence>
<organism evidence="2">
    <name type="scientific">Albugo laibachii Nc14</name>
    <dbReference type="NCBI Taxonomy" id="890382"/>
    <lineage>
        <taxon>Eukaryota</taxon>
        <taxon>Sar</taxon>
        <taxon>Stramenopiles</taxon>
        <taxon>Oomycota</taxon>
        <taxon>Peronosporomycetes</taxon>
        <taxon>Albuginales</taxon>
        <taxon>Albuginaceae</taxon>
        <taxon>Albugo</taxon>
    </lineage>
</organism>